<dbReference type="RefSeq" id="XP_026602052.1">
    <property type="nucleotide sequence ID" value="XM_026748962.1"/>
</dbReference>
<gene>
    <name evidence="8" type="ORF">DSM5745_06946</name>
</gene>
<evidence type="ECO:0000256" key="5">
    <source>
        <dbReference type="ARBA" id="ARBA00023004"/>
    </source>
</evidence>
<dbReference type="InterPro" id="IPR050121">
    <property type="entry name" value="Cytochrome_P450_monoxygenase"/>
</dbReference>
<comment type="similarity">
    <text evidence="2 7">Belongs to the cytochrome P450 family.</text>
</comment>
<dbReference type="OrthoDB" id="3934656at2759"/>
<dbReference type="Proteomes" id="UP000256690">
    <property type="component" value="Unassembled WGS sequence"/>
</dbReference>
<keyword evidence="7" id="KW-0503">Monooxygenase</keyword>
<name>A0A3D8RK55_9EURO</name>
<evidence type="ECO:0000256" key="1">
    <source>
        <dbReference type="ARBA" id="ARBA00001971"/>
    </source>
</evidence>
<dbReference type="STRING" id="1810919.A0A3D8RK55"/>
<keyword evidence="9" id="KW-1185">Reference proteome</keyword>
<dbReference type="CDD" id="cd11060">
    <property type="entry name" value="CYP57A1-like"/>
    <property type="match status" value="1"/>
</dbReference>
<dbReference type="GO" id="GO:0044550">
    <property type="term" value="P:secondary metabolite biosynthetic process"/>
    <property type="evidence" value="ECO:0007669"/>
    <property type="project" value="UniProtKB-ARBA"/>
</dbReference>
<sequence length="533" mass="61417">MHLFTLLALPPLLLLTRYLFSLIYTTYTHRPLLSIPGPLPTRFTRLWYFTRLWAGHFENDNIALHKQYGPIVRIAPDHYSIDVSDRAAIKTIYGPGTRFAKAAWYEGWKHPDPDRWTLFPDRDIRRHGETRKRFAALYSMSSLVHYEAFVDSSADVFTTRLAQFADTNATFNLGAWFQFYAFDVIGQITYGERFGTYLSTFHSLQNVIACADVRGVIGFLDKGTDIDGTIAALQNLMTYSSLIGIYHEWHATLFGPLSRFSWSGAGGRAYIMRYVSEKIARYSARTPKERDVENKQLKTQNFLEKMILARDKDPEKVTDYHVFMMGLSNVIAGSDTTAISLSAIMYHLLRNLGVLQKLQREIDTFTEQGKCSARVTFKESQDMPYFQAVIKEALRMHSATGLPFWRVVPEGGAEIAGRFFPAGAVVGVNAWVAHYDEDVFEDPHVFRPERWIEAECGLDAEKARVMNEMYMPFGLGSRTCLGKHISILEMSKLIPRILREFEFTAERREWKTENHWFVKPVDFEVRVRRREKV</sequence>
<evidence type="ECO:0000313" key="9">
    <source>
        <dbReference type="Proteomes" id="UP000256690"/>
    </source>
</evidence>
<dbReference type="SUPFAM" id="SSF48264">
    <property type="entry name" value="Cytochrome P450"/>
    <property type="match status" value="1"/>
</dbReference>
<dbReference type="InterPro" id="IPR002401">
    <property type="entry name" value="Cyt_P450_E_grp-I"/>
</dbReference>
<evidence type="ECO:0000256" key="7">
    <source>
        <dbReference type="RuleBase" id="RU000461"/>
    </source>
</evidence>
<protein>
    <recommendedName>
        <fullName evidence="10">Cytochrome P450</fullName>
    </recommendedName>
</protein>
<comment type="cofactor">
    <cofactor evidence="1 6">
        <name>heme</name>
        <dbReference type="ChEBI" id="CHEBI:30413"/>
    </cofactor>
</comment>
<dbReference type="PANTHER" id="PTHR24305:SF188">
    <property type="entry name" value="P450, PUTATIVE (EUROFUNG)-RELATED"/>
    <property type="match status" value="1"/>
</dbReference>
<dbReference type="PANTHER" id="PTHR24305">
    <property type="entry name" value="CYTOCHROME P450"/>
    <property type="match status" value="1"/>
</dbReference>
<feature type="binding site" description="axial binding residue" evidence="6">
    <location>
        <position position="480"/>
    </location>
    <ligand>
        <name>heme</name>
        <dbReference type="ChEBI" id="CHEBI:30413"/>
    </ligand>
    <ligandPart>
        <name>Fe</name>
        <dbReference type="ChEBI" id="CHEBI:18248"/>
    </ligandPart>
</feature>
<dbReference type="InterPro" id="IPR017972">
    <property type="entry name" value="Cyt_P450_CS"/>
</dbReference>
<dbReference type="InterPro" id="IPR036396">
    <property type="entry name" value="Cyt_P450_sf"/>
</dbReference>
<dbReference type="GeneID" id="38117316"/>
<evidence type="ECO:0000256" key="3">
    <source>
        <dbReference type="ARBA" id="ARBA00022723"/>
    </source>
</evidence>
<evidence type="ECO:0000256" key="2">
    <source>
        <dbReference type="ARBA" id="ARBA00010617"/>
    </source>
</evidence>
<dbReference type="AlphaFoldDB" id="A0A3D8RK55"/>
<reference evidence="8 9" key="1">
    <citation type="journal article" date="2018" name="IMA Fungus">
        <title>IMA Genome-F 9: Draft genome sequence of Annulohypoxylon stygium, Aspergillus mulundensis, Berkeleyomyces basicola (syn. Thielaviopsis basicola), Ceratocystis smalleyi, two Cercospora beticola strains, Coleophoma cylindrospora, Fusarium fracticaudum, Phialophora cf. hyalina, and Morchella septimelata.</title>
        <authorList>
            <person name="Wingfield B.D."/>
            <person name="Bills G.F."/>
            <person name="Dong Y."/>
            <person name="Huang W."/>
            <person name="Nel W.J."/>
            <person name="Swalarsk-Parry B.S."/>
            <person name="Vaghefi N."/>
            <person name="Wilken P.M."/>
            <person name="An Z."/>
            <person name="de Beer Z.W."/>
            <person name="De Vos L."/>
            <person name="Chen L."/>
            <person name="Duong T.A."/>
            <person name="Gao Y."/>
            <person name="Hammerbacher A."/>
            <person name="Kikkert J.R."/>
            <person name="Li Y."/>
            <person name="Li H."/>
            <person name="Li K."/>
            <person name="Li Q."/>
            <person name="Liu X."/>
            <person name="Ma X."/>
            <person name="Naidoo K."/>
            <person name="Pethybridge S.J."/>
            <person name="Sun J."/>
            <person name="Steenkamp E.T."/>
            <person name="van der Nest M.A."/>
            <person name="van Wyk S."/>
            <person name="Wingfield M.J."/>
            <person name="Xiong C."/>
            <person name="Yue Q."/>
            <person name="Zhang X."/>
        </authorList>
    </citation>
    <scope>NUCLEOTIDE SEQUENCE [LARGE SCALE GENOMIC DNA]</scope>
    <source>
        <strain evidence="8 9">DSM 5745</strain>
    </source>
</reference>
<dbReference type="Gene3D" id="1.10.630.10">
    <property type="entry name" value="Cytochrome P450"/>
    <property type="match status" value="1"/>
</dbReference>
<keyword evidence="3 6" id="KW-0479">Metal-binding</keyword>
<dbReference type="GO" id="GO:0004497">
    <property type="term" value="F:monooxygenase activity"/>
    <property type="evidence" value="ECO:0007669"/>
    <property type="project" value="UniProtKB-KW"/>
</dbReference>
<accession>A0A3D8RK55</accession>
<dbReference type="GO" id="GO:0016705">
    <property type="term" value="F:oxidoreductase activity, acting on paired donors, with incorporation or reduction of molecular oxygen"/>
    <property type="evidence" value="ECO:0007669"/>
    <property type="project" value="InterPro"/>
</dbReference>
<dbReference type="EMBL" id="PVWQ01000008">
    <property type="protein sequence ID" value="RDW74284.1"/>
    <property type="molecule type" value="Genomic_DNA"/>
</dbReference>
<keyword evidence="6 7" id="KW-0349">Heme</keyword>
<dbReference type="PROSITE" id="PS00086">
    <property type="entry name" value="CYTOCHROME_P450"/>
    <property type="match status" value="1"/>
</dbReference>
<keyword evidence="5 6" id="KW-0408">Iron</keyword>
<dbReference type="GO" id="GO:0020037">
    <property type="term" value="F:heme binding"/>
    <property type="evidence" value="ECO:0007669"/>
    <property type="project" value="InterPro"/>
</dbReference>
<dbReference type="PRINTS" id="PR00385">
    <property type="entry name" value="P450"/>
</dbReference>
<comment type="caution">
    <text evidence="8">The sequence shown here is derived from an EMBL/GenBank/DDBJ whole genome shotgun (WGS) entry which is preliminary data.</text>
</comment>
<dbReference type="Pfam" id="PF00067">
    <property type="entry name" value="p450"/>
    <property type="match status" value="1"/>
</dbReference>
<evidence type="ECO:0000313" key="8">
    <source>
        <dbReference type="EMBL" id="RDW74284.1"/>
    </source>
</evidence>
<dbReference type="InterPro" id="IPR001128">
    <property type="entry name" value="Cyt_P450"/>
</dbReference>
<keyword evidence="4 7" id="KW-0560">Oxidoreductase</keyword>
<evidence type="ECO:0000256" key="4">
    <source>
        <dbReference type="ARBA" id="ARBA00023002"/>
    </source>
</evidence>
<dbReference type="PRINTS" id="PR00463">
    <property type="entry name" value="EP450I"/>
</dbReference>
<evidence type="ECO:0000256" key="6">
    <source>
        <dbReference type="PIRSR" id="PIRSR602401-1"/>
    </source>
</evidence>
<proteinExistence type="inferred from homology"/>
<evidence type="ECO:0008006" key="10">
    <source>
        <dbReference type="Google" id="ProtNLM"/>
    </source>
</evidence>
<dbReference type="GO" id="GO:0005506">
    <property type="term" value="F:iron ion binding"/>
    <property type="evidence" value="ECO:0007669"/>
    <property type="project" value="InterPro"/>
</dbReference>
<organism evidence="8 9">
    <name type="scientific">Aspergillus mulundensis</name>
    <dbReference type="NCBI Taxonomy" id="1810919"/>
    <lineage>
        <taxon>Eukaryota</taxon>
        <taxon>Fungi</taxon>
        <taxon>Dikarya</taxon>
        <taxon>Ascomycota</taxon>
        <taxon>Pezizomycotina</taxon>
        <taxon>Eurotiomycetes</taxon>
        <taxon>Eurotiomycetidae</taxon>
        <taxon>Eurotiales</taxon>
        <taxon>Aspergillaceae</taxon>
        <taxon>Aspergillus</taxon>
        <taxon>Aspergillus subgen. Nidulantes</taxon>
    </lineage>
</organism>